<comment type="caution">
    <text evidence="1">The sequence shown here is derived from an EMBL/GenBank/DDBJ whole genome shotgun (WGS) entry which is preliminary data.</text>
</comment>
<protein>
    <submittedName>
        <fullName evidence="1">Uncharacterized protein</fullName>
    </submittedName>
</protein>
<dbReference type="Proteomes" id="UP000729701">
    <property type="component" value="Unassembled WGS sequence"/>
</dbReference>
<organism evidence="1 2">
    <name type="scientific">Cyanomargarita calcarea GSE-NOS-MK-12-04C</name>
    <dbReference type="NCBI Taxonomy" id="2839659"/>
    <lineage>
        <taxon>Bacteria</taxon>
        <taxon>Bacillati</taxon>
        <taxon>Cyanobacteriota</taxon>
        <taxon>Cyanophyceae</taxon>
        <taxon>Nostocales</taxon>
        <taxon>Cyanomargaritaceae</taxon>
        <taxon>Cyanomargarita</taxon>
    </lineage>
</organism>
<gene>
    <name evidence="1" type="ORF">KME60_11785</name>
</gene>
<reference evidence="1" key="2">
    <citation type="journal article" date="2022" name="Microbiol. Resour. Announc.">
        <title>Metagenome Sequencing to Explore Phylogenomics of Terrestrial Cyanobacteria.</title>
        <authorList>
            <person name="Ward R.D."/>
            <person name="Stajich J.E."/>
            <person name="Johansen J.R."/>
            <person name="Huntemann M."/>
            <person name="Clum A."/>
            <person name="Foster B."/>
            <person name="Foster B."/>
            <person name="Roux S."/>
            <person name="Palaniappan K."/>
            <person name="Varghese N."/>
            <person name="Mukherjee S."/>
            <person name="Reddy T.B.K."/>
            <person name="Daum C."/>
            <person name="Copeland A."/>
            <person name="Chen I.A."/>
            <person name="Ivanova N.N."/>
            <person name="Kyrpides N.C."/>
            <person name="Shapiro N."/>
            <person name="Eloe-Fadrosh E.A."/>
            <person name="Pietrasiak N."/>
        </authorList>
    </citation>
    <scope>NUCLEOTIDE SEQUENCE</scope>
    <source>
        <strain evidence="1">GSE-NOS-MK-12-04C</strain>
    </source>
</reference>
<proteinExistence type="predicted"/>
<dbReference type="EMBL" id="JAHHGZ010000010">
    <property type="protein sequence ID" value="MBW4668074.1"/>
    <property type="molecule type" value="Genomic_DNA"/>
</dbReference>
<reference evidence="1" key="1">
    <citation type="submission" date="2021-05" db="EMBL/GenBank/DDBJ databases">
        <authorList>
            <person name="Pietrasiak N."/>
            <person name="Ward R."/>
            <person name="Stajich J.E."/>
            <person name="Kurbessoian T."/>
        </authorList>
    </citation>
    <scope>NUCLEOTIDE SEQUENCE</scope>
    <source>
        <strain evidence="1">GSE-NOS-MK-12-04C</strain>
    </source>
</reference>
<dbReference type="AlphaFoldDB" id="A0A951QKG0"/>
<evidence type="ECO:0000313" key="1">
    <source>
        <dbReference type="EMBL" id="MBW4668074.1"/>
    </source>
</evidence>
<accession>A0A951QKG0</accession>
<name>A0A951QKG0_9CYAN</name>
<sequence>MIFSEQNARQQAIAEYANVSDATLQRALGWAILFGVMLLDTGLVDNSRQAVMGERTLRRVSEDG</sequence>
<evidence type="ECO:0000313" key="2">
    <source>
        <dbReference type="Proteomes" id="UP000729701"/>
    </source>
</evidence>